<feature type="compositionally biased region" description="Acidic residues" evidence="1">
    <location>
        <begin position="1"/>
        <end position="10"/>
    </location>
</feature>
<name>A0A506U1B5_9HYPH</name>
<protein>
    <submittedName>
        <fullName evidence="2">PilZ domain-containing protein</fullName>
    </submittedName>
</protein>
<sequence>MEPTGDDEPNPPDTANEAPEDGRQDKRHRVLKGATILRGPEQSETECVIRNMTPNGAMIEVPEGTPVPPTFLLYVAKDGVAYETERRWRTGNRIGVAFHGTRDKPSWHYG</sequence>
<comment type="caution">
    <text evidence="2">The sequence shown here is derived from an EMBL/GenBank/DDBJ whole genome shotgun (WGS) entry which is preliminary data.</text>
</comment>
<dbReference type="SUPFAM" id="SSF141371">
    <property type="entry name" value="PilZ domain-like"/>
    <property type="match status" value="1"/>
</dbReference>
<reference evidence="2 3" key="1">
    <citation type="submission" date="2019-06" db="EMBL/GenBank/DDBJ databases">
        <authorList>
            <person name="Li M."/>
        </authorList>
    </citation>
    <scope>NUCLEOTIDE SEQUENCE [LARGE SCALE GENOMIC DNA]</scope>
    <source>
        <strain evidence="2 3">BGMRC6574</strain>
    </source>
</reference>
<evidence type="ECO:0000313" key="3">
    <source>
        <dbReference type="Proteomes" id="UP000320314"/>
    </source>
</evidence>
<evidence type="ECO:0000256" key="1">
    <source>
        <dbReference type="SAM" id="MobiDB-lite"/>
    </source>
</evidence>
<dbReference type="Proteomes" id="UP000320314">
    <property type="component" value="Unassembled WGS sequence"/>
</dbReference>
<dbReference type="EMBL" id="VHLH01000031">
    <property type="protein sequence ID" value="TPW26409.1"/>
    <property type="molecule type" value="Genomic_DNA"/>
</dbReference>
<feature type="region of interest" description="Disordered" evidence="1">
    <location>
        <begin position="1"/>
        <end position="29"/>
    </location>
</feature>
<organism evidence="2 3">
    <name type="scientific">Pararhizobium mangrovi</name>
    <dbReference type="NCBI Taxonomy" id="2590452"/>
    <lineage>
        <taxon>Bacteria</taxon>
        <taxon>Pseudomonadati</taxon>
        <taxon>Pseudomonadota</taxon>
        <taxon>Alphaproteobacteria</taxon>
        <taxon>Hyphomicrobiales</taxon>
        <taxon>Rhizobiaceae</taxon>
        <taxon>Rhizobium/Agrobacterium group</taxon>
        <taxon>Pararhizobium</taxon>
    </lineage>
</organism>
<dbReference type="AlphaFoldDB" id="A0A506U1B5"/>
<gene>
    <name evidence="2" type="ORF">FJU11_14885</name>
</gene>
<dbReference type="OrthoDB" id="7210926at2"/>
<accession>A0A506U1B5</accession>
<proteinExistence type="predicted"/>
<evidence type="ECO:0000313" key="2">
    <source>
        <dbReference type="EMBL" id="TPW26409.1"/>
    </source>
</evidence>
<keyword evidence="3" id="KW-1185">Reference proteome</keyword>